<protein>
    <recommendedName>
        <fullName evidence="3">Probable chemoreceptor glutamine deamidase CheD</fullName>
        <ecNumber evidence="3">3.5.1.44</ecNumber>
    </recommendedName>
</protein>
<evidence type="ECO:0000256" key="3">
    <source>
        <dbReference type="HAMAP-Rule" id="MF_01440"/>
    </source>
</evidence>
<organism evidence="4 5">
    <name type="scientific">Chryseolinea lacunae</name>
    <dbReference type="NCBI Taxonomy" id="2801331"/>
    <lineage>
        <taxon>Bacteria</taxon>
        <taxon>Pseudomonadati</taxon>
        <taxon>Bacteroidota</taxon>
        <taxon>Cytophagia</taxon>
        <taxon>Cytophagales</taxon>
        <taxon>Fulvivirgaceae</taxon>
        <taxon>Chryseolinea</taxon>
    </lineage>
</organism>
<dbReference type="CDD" id="cd16352">
    <property type="entry name" value="CheD"/>
    <property type="match status" value="1"/>
</dbReference>
<keyword evidence="2 3" id="KW-0378">Hydrolase</keyword>
<comment type="caution">
    <text evidence="4">The sequence shown here is derived from an EMBL/GenBank/DDBJ whole genome shotgun (WGS) entry which is preliminary data.</text>
</comment>
<dbReference type="PANTHER" id="PTHR35147:SF1">
    <property type="entry name" value="CHEMORECEPTOR GLUTAMINE DEAMIDASE CHED-RELATED"/>
    <property type="match status" value="1"/>
</dbReference>
<evidence type="ECO:0000313" key="5">
    <source>
        <dbReference type="Proteomes" id="UP000613030"/>
    </source>
</evidence>
<dbReference type="EMBL" id="JAERRB010000001">
    <property type="protein sequence ID" value="MBL0740599.1"/>
    <property type="molecule type" value="Genomic_DNA"/>
</dbReference>
<accession>A0ABS1KMN4</accession>
<evidence type="ECO:0000256" key="2">
    <source>
        <dbReference type="ARBA" id="ARBA00022801"/>
    </source>
</evidence>
<comment type="similarity">
    <text evidence="3">Belongs to the CheD family.</text>
</comment>
<dbReference type="SUPFAM" id="SSF64438">
    <property type="entry name" value="CNF1/YfiH-like putative cysteine hydrolases"/>
    <property type="match status" value="1"/>
</dbReference>
<dbReference type="EC" id="3.5.1.44" evidence="3"/>
<gene>
    <name evidence="3" type="primary">cheD</name>
    <name evidence="4" type="ORF">JI741_05185</name>
</gene>
<evidence type="ECO:0000256" key="1">
    <source>
        <dbReference type="ARBA" id="ARBA00022500"/>
    </source>
</evidence>
<dbReference type="InterPro" id="IPR011324">
    <property type="entry name" value="Cytotoxic_necrot_fac-like_cat"/>
</dbReference>
<dbReference type="Proteomes" id="UP000613030">
    <property type="component" value="Unassembled WGS sequence"/>
</dbReference>
<dbReference type="HAMAP" id="MF_01440">
    <property type="entry name" value="CheD"/>
    <property type="match status" value="1"/>
</dbReference>
<dbReference type="PANTHER" id="PTHR35147">
    <property type="entry name" value="CHEMORECEPTOR GLUTAMINE DEAMIDASE CHED-RELATED"/>
    <property type="match status" value="1"/>
</dbReference>
<comment type="catalytic activity">
    <reaction evidence="3">
        <text>L-glutaminyl-[protein] + H2O = L-glutamyl-[protein] + NH4(+)</text>
        <dbReference type="Rhea" id="RHEA:16441"/>
        <dbReference type="Rhea" id="RHEA-COMP:10207"/>
        <dbReference type="Rhea" id="RHEA-COMP:10208"/>
        <dbReference type="ChEBI" id="CHEBI:15377"/>
        <dbReference type="ChEBI" id="CHEBI:28938"/>
        <dbReference type="ChEBI" id="CHEBI:29973"/>
        <dbReference type="ChEBI" id="CHEBI:30011"/>
        <dbReference type="EC" id="3.5.1.44"/>
    </reaction>
</comment>
<sequence>MPSRIFFDVRPAEVKTILGSCVAICLFDPVLRIGGMNHYMLPYWTGEGRPSEKYGDIAIEMLVEKLLNAGSSSGSLRAKVFGGAEQFGDQPYEVGLRNVECAKEVLYALNIPIVGFNVAGKKGRKITFTTDTGQVRLQFLPGL</sequence>
<reference evidence="4 5" key="1">
    <citation type="submission" date="2021-01" db="EMBL/GenBank/DDBJ databases">
        <title>Chryseolinea sp. Jin1 Genome sequencing and assembly.</title>
        <authorList>
            <person name="Kim I."/>
        </authorList>
    </citation>
    <scope>NUCLEOTIDE SEQUENCE [LARGE SCALE GENOMIC DNA]</scope>
    <source>
        <strain evidence="4 5">Jin1</strain>
    </source>
</reference>
<keyword evidence="5" id="KW-1185">Reference proteome</keyword>
<dbReference type="InterPro" id="IPR038592">
    <property type="entry name" value="CheD-like_sf"/>
</dbReference>
<dbReference type="InterPro" id="IPR005659">
    <property type="entry name" value="Chemorcpt_Glu_NH3ase_CheD"/>
</dbReference>
<dbReference type="Pfam" id="PF03975">
    <property type="entry name" value="CheD"/>
    <property type="match status" value="1"/>
</dbReference>
<proteinExistence type="inferred from homology"/>
<name>A0ABS1KMN4_9BACT</name>
<dbReference type="RefSeq" id="WP_202007925.1">
    <property type="nucleotide sequence ID" value="NZ_JAERRB010000001.1"/>
</dbReference>
<evidence type="ECO:0000313" key="4">
    <source>
        <dbReference type="EMBL" id="MBL0740599.1"/>
    </source>
</evidence>
<keyword evidence="1 3" id="KW-0145">Chemotaxis</keyword>
<comment type="function">
    <text evidence="3">Probably deamidates glutamine residues to glutamate on methyl-accepting chemotaxis receptors (MCPs), playing an important role in chemotaxis.</text>
</comment>
<dbReference type="Gene3D" id="3.30.1330.200">
    <property type="match status" value="1"/>
</dbReference>